<protein>
    <recommendedName>
        <fullName evidence="7">AA1-like domain-containing protein</fullName>
    </recommendedName>
</protein>
<keyword evidence="9" id="KW-1185">Reference proteome</keyword>
<evidence type="ECO:0000256" key="5">
    <source>
        <dbReference type="PROSITE-ProRule" id="PRU01243"/>
    </source>
</evidence>
<evidence type="ECO:0000313" key="9">
    <source>
        <dbReference type="Proteomes" id="UP001303115"/>
    </source>
</evidence>
<organism evidence="8 9">
    <name type="scientific">Parachaetomium inaequale</name>
    <dbReference type="NCBI Taxonomy" id="2588326"/>
    <lineage>
        <taxon>Eukaryota</taxon>
        <taxon>Fungi</taxon>
        <taxon>Dikarya</taxon>
        <taxon>Ascomycota</taxon>
        <taxon>Pezizomycotina</taxon>
        <taxon>Sordariomycetes</taxon>
        <taxon>Sordariomycetidae</taxon>
        <taxon>Sordariales</taxon>
        <taxon>Chaetomiaceae</taxon>
        <taxon>Parachaetomium</taxon>
    </lineage>
</organism>
<comment type="caution">
    <text evidence="5">Lacks conserved residue(s) required for the propagation of feature annotation.</text>
</comment>
<evidence type="ECO:0000313" key="8">
    <source>
        <dbReference type="EMBL" id="KAK4038502.1"/>
    </source>
</evidence>
<dbReference type="InterPro" id="IPR032382">
    <property type="entry name" value="AltA1"/>
</dbReference>
<dbReference type="AlphaFoldDB" id="A0AAN6PDB9"/>
<dbReference type="Proteomes" id="UP001303115">
    <property type="component" value="Unassembled WGS sequence"/>
</dbReference>
<evidence type="ECO:0000256" key="4">
    <source>
        <dbReference type="ARBA" id="ARBA00023157"/>
    </source>
</evidence>
<feature type="domain" description="AA1-like" evidence="7">
    <location>
        <begin position="27"/>
        <end position="160"/>
    </location>
</feature>
<evidence type="ECO:0000256" key="6">
    <source>
        <dbReference type="SAM" id="SignalP"/>
    </source>
</evidence>
<sequence length="160" mass="17075">MRFTFAATAALFGAALAAPAPQADQPEIRETVRITDFFAHKSGASASAEGKVDSISFKMHSSRIASDAGVSCTATAAEGEDSIKFKPEYYNCDGAHDNDRYAFEVVSVKDQSVFELYIIHQTAVAFGFQGNGSVPTYCHSGGLDTMVCQQVANVTVPLHL</sequence>
<dbReference type="Pfam" id="PF16541">
    <property type="entry name" value="AltA1"/>
    <property type="match status" value="1"/>
</dbReference>
<evidence type="ECO:0000256" key="3">
    <source>
        <dbReference type="ARBA" id="ARBA00022729"/>
    </source>
</evidence>
<gene>
    <name evidence="8" type="ORF">C8A01DRAFT_47898</name>
</gene>
<evidence type="ECO:0000259" key="7">
    <source>
        <dbReference type="PROSITE" id="PS51895"/>
    </source>
</evidence>
<feature type="signal peptide" evidence="6">
    <location>
        <begin position="1"/>
        <end position="17"/>
    </location>
</feature>
<feature type="chain" id="PRO_5043023005" description="AA1-like domain-containing protein" evidence="6">
    <location>
        <begin position="18"/>
        <end position="160"/>
    </location>
</feature>
<evidence type="ECO:0000256" key="1">
    <source>
        <dbReference type="ARBA" id="ARBA00004613"/>
    </source>
</evidence>
<keyword evidence="4" id="KW-1015">Disulfide bond</keyword>
<evidence type="ECO:0000256" key="2">
    <source>
        <dbReference type="ARBA" id="ARBA00022525"/>
    </source>
</evidence>
<dbReference type="GO" id="GO:0005576">
    <property type="term" value="C:extracellular region"/>
    <property type="evidence" value="ECO:0007669"/>
    <property type="project" value="UniProtKB-SubCell"/>
</dbReference>
<keyword evidence="3 6" id="KW-0732">Signal</keyword>
<dbReference type="PROSITE" id="PS51895">
    <property type="entry name" value="AA1"/>
    <property type="match status" value="1"/>
</dbReference>
<comment type="caution">
    <text evidence="8">The sequence shown here is derived from an EMBL/GenBank/DDBJ whole genome shotgun (WGS) entry which is preliminary data.</text>
</comment>
<comment type="subcellular location">
    <subcellularLocation>
        <location evidence="1">Secreted</location>
    </subcellularLocation>
</comment>
<name>A0AAN6PDB9_9PEZI</name>
<dbReference type="EMBL" id="MU854427">
    <property type="protein sequence ID" value="KAK4038502.1"/>
    <property type="molecule type" value="Genomic_DNA"/>
</dbReference>
<accession>A0AAN6PDB9</accession>
<dbReference type="Gene3D" id="2.40.350.20">
    <property type="match status" value="1"/>
</dbReference>
<proteinExistence type="predicted"/>
<reference evidence="9" key="1">
    <citation type="journal article" date="2023" name="Mol. Phylogenet. Evol.">
        <title>Genome-scale phylogeny and comparative genomics of the fungal order Sordariales.</title>
        <authorList>
            <person name="Hensen N."/>
            <person name="Bonometti L."/>
            <person name="Westerberg I."/>
            <person name="Brannstrom I.O."/>
            <person name="Guillou S."/>
            <person name="Cros-Aarteil S."/>
            <person name="Calhoun S."/>
            <person name="Haridas S."/>
            <person name="Kuo A."/>
            <person name="Mondo S."/>
            <person name="Pangilinan J."/>
            <person name="Riley R."/>
            <person name="LaButti K."/>
            <person name="Andreopoulos B."/>
            <person name="Lipzen A."/>
            <person name="Chen C."/>
            <person name="Yan M."/>
            <person name="Daum C."/>
            <person name="Ng V."/>
            <person name="Clum A."/>
            <person name="Steindorff A."/>
            <person name="Ohm R.A."/>
            <person name="Martin F."/>
            <person name="Silar P."/>
            <person name="Natvig D.O."/>
            <person name="Lalanne C."/>
            <person name="Gautier V."/>
            <person name="Ament-Velasquez S.L."/>
            <person name="Kruys A."/>
            <person name="Hutchinson M.I."/>
            <person name="Powell A.J."/>
            <person name="Barry K."/>
            <person name="Miller A.N."/>
            <person name="Grigoriev I.V."/>
            <person name="Debuchy R."/>
            <person name="Gladieux P."/>
            <person name="Hiltunen Thoren M."/>
            <person name="Johannesson H."/>
        </authorList>
    </citation>
    <scope>NUCLEOTIDE SEQUENCE [LARGE SCALE GENOMIC DNA]</scope>
    <source>
        <strain evidence="9">CBS 284.82</strain>
    </source>
</reference>
<keyword evidence="2" id="KW-0964">Secreted</keyword>